<dbReference type="SMART" id="SM00325">
    <property type="entry name" value="RhoGEF"/>
    <property type="match status" value="1"/>
</dbReference>
<dbReference type="GO" id="GO:0005737">
    <property type="term" value="C:cytoplasm"/>
    <property type="evidence" value="ECO:0007669"/>
    <property type="project" value="TreeGrafter"/>
</dbReference>
<dbReference type="STRING" id="93625.A0A409VP99"/>
<dbReference type="Pfam" id="PF00564">
    <property type="entry name" value="PB1"/>
    <property type="match status" value="1"/>
</dbReference>
<dbReference type="GO" id="GO:0005634">
    <property type="term" value="C:nucleus"/>
    <property type="evidence" value="ECO:0007669"/>
    <property type="project" value="TreeGrafter"/>
</dbReference>
<keyword evidence="5" id="KW-1185">Reference proteome</keyword>
<dbReference type="GO" id="GO:0043332">
    <property type="term" value="C:mating projection tip"/>
    <property type="evidence" value="ECO:0007669"/>
    <property type="project" value="TreeGrafter"/>
</dbReference>
<dbReference type="GO" id="GO:0000935">
    <property type="term" value="C:division septum"/>
    <property type="evidence" value="ECO:0007669"/>
    <property type="project" value="TreeGrafter"/>
</dbReference>
<evidence type="ECO:0008006" key="6">
    <source>
        <dbReference type="Google" id="ProtNLM"/>
    </source>
</evidence>
<feature type="domain" description="DH" evidence="2">
    <location>
        <begin position="201"/>
        <end position="398"/>
    </location>
</feature>
<dbReference type="Proteomes" id="UP000283269">
    <property type="component" value="Unassembled WGS sequence"/>
</dbReference>
<feature type="compositionally biased region" description="Acidic residues" evidence="1">
    <location>
        <begin position="631"/>
        <end position="643"/>
    </location>
</feature>
<protein>
    <recommendedName>
        <fullName evidence="6">DH domain-containing protein</fullName>
    </recommendedName>
</protein>
<dbReference type="PANTHER" id="PTHR47339">
    <property type="entry name" value="CELL DIVISION CONTROL PROTEIN 24"/>
    <property type="match status" value="1"/>
</dbReference>
<dbReference type="SMART" id="SM00666">
    <property type="entry name" value="PB1"/>
    <property type="match status" value="1"/>
</dbReference>
<dbReference type="AlphaFoldDB" id="A0A409VP99"/>
<dbReference type="EMBL" id="NHYD01003964">
    <property type="protein sequence ID" value="PPQ68090.1"/>
    <property type="molecule type" value="Genomic_DNA"/>
</dbReference>
<dbReference type="OrthoDB" id="1594986at2759"/>
<comment type="caution">
    <text evidence="4">The sequence shown here is derived from an EMBL/GenBank/DDBJ whole genome shotgun (WGS) entry which is preliminary data.</text>
</comment>
<evidence type="ECO:0000313" key="4">
    <source>
        <dbReference type="EMBL" id="PPQ68090.1"/>
    </source>
</evidence>
<evidence type="ECO:0000256" key="1">
    <source>
        <dbReference type="SAM" id="MobiDB-lite"/>
    </source>
</evidence>
<dbReference type="Pfam" id="PF00621">
    <property type="entry name" value="RhoGEF"/>
    <property type="match status" value="1"/>
</dbReference>
<dbReference type="Gene3D" id="2.30.29.30">
    <property type="entry name" value="Pleckstrin-homology domain (PH domain)/Phosphotyrosine-binding domain (PTB)"/>
    <property type="match status" value="1"/>
</dbReference>
<dbReference type="Gene3D" id="1.20.900.10">
    <property type="entry name" value="Dbl homology (DH) domain"/>
    <property type="match status" value="1"/>
</dbReference>
<dbReference type="InterPro" id="IPR033511">
    <property type="entry name" value="Cdc24/Scd1_PH_dom"/>
</dbReference>
<dbReference type="InterPro" id="IPR011993">
    <property type="entry name" value="PH-like_dom_sf"/>
</dbReference>
<dbReference type="Pfam" id="PF06395">
    <property type="entry name" value="CDC24"/>
    <property type="match status" value="1"/>
</dbReference>
<feature type="domain" description="PB1" evidence="3">
    <location>
        <begin position="758"/>
        <end position="841"/>
    </location>
</feature>
<accession>A0A409VP99</accession>
<organism evidence="4 5">
    <name type="scientific">Psilocybe cyanescens</name>
    <dbReference type="NCBI Taxonomy" id="93625"/>
    <lineage>
        <taxon>Eukaryota</taxon>
        <taxon>Fungi</taxon>
        <taxon>Dikarya</taxon>
        <taxon>Basidiomycota</taxon>
        <taxon>Agaricomycotina</taxon>
        <taxon>Agaricomycetes</taxon>
        <taxon>Agaricomycetidae</taxon>
        <taxon>Agaricales</taxon>
        <taxon>Agaricineae</taxon>
        <taxon>Strophariaceae</taxon>
        <taxon>Psilocybe</taxon>
    </lineage>
</organism>
<dbReference type="PROSITE" id="PS50010">
    <property type="entry name" value="DH_2"/>
    <property type="match status" value="1"/>
</dbReference>
<dbReference type="SUPFAM" id="SSF48065">
    <property type="entry name" value="DBL homology domain (DH-domain)"/>
    <property type="match status" value="1"/>
</dbReference>
<dbReference type="InterPro" id="IPR000219">
    <property type="entry name" value="DH_dom"/>
</dbReference>
<dbReference type="GO" id="GO:0030010">
    <property type="term" value="P:establishment of cell polarity"/>
    <property type="evidence" value="ECO:0007669"/>
    <property type="project" value="TreeGrafter"/>
</dbReference>
<dbReference type="InterPro" id="IPR035899">
    <property type="entry name" value="DBL_dom_sf"/>
</dbReference>
<feature type="region of interest" description="Disordered" evidence="1">
    <location>
        <begin position="626"/>
        <end position="659"/>
    </location>
</feature>
<dbReference type="Gene3D" id="3.10.20.90">
    <property type="entry name" value="Phosphatidylinositol 3-kinase Catalytic Subunit, Chain A, domain 1"/>
    <property type="match status" value="1"/>
</dbReference>
<proteinExistence type="predicted"/>
<evidence type="ECO:0000259" key="2">
    <source>
        <dbReference type="PROSITE" id="PS50010"/>
    </source>
</evidence>
<reference evidence="4 5" key="1">
    <citation type="journal article" date="2018" name="Evol. Lett.">
        <title>Horizontal gene cluster transfer increased hallucinogenic mushroom diversity.</title>
        <authorList>
            <person name="Reynolds H.T."/>
            <person name="Vijayakumar V."/>
            <person name="Gluck-Thaler E."/>
            <person name="Korotkin H.B."/>
            <person name="Matheny P.B."/>
            <person name="Slot J.C."/>
        </authorList>
    </citation>
    <scope>NUCLEOTIDE SEQUENCE [LARGE SCALE GENOMIC DNA]</scope>
    <source>
        <strain evidence="4 5">2631</strain>
    </source>
</reference>
<evidence type="ECO:0000313" key="5">
    <source>
        <dbReference type="Proteomes" id="UP000283269"/>
    </source>
</evidence>
<dbReference type="Pfam" id="PF15411">
    <property type="entry name" value="PH_10"/>
    <property type="match status" value="1"/>
</dbReference>
<name>A0A409VP99_PSICY</name>
<dbReference type="PANTHER" id="PTHR47339:SF1">
    <property type="entry name" value="CELL DIVISION CONTROL PROTEIN 24"/>
    <property type="match status" value="1"/>
</dbReference>
<dbReference type="SUPFAM" id="SSF50729">
    <property type="entry name" value="PH domain-like"/>
    <property type="match status" value="1"/>
</dbReference>
<dbReference type="InterPro" id="IPR053793">
    <property type="entry name" value="PB1-like"/>
</dbReference>
<dbReference type="InParanoid" id="A0A409VP99"/>
<dbReference type="PROSITE" id="PS51745">
    <property type="entry name" value="PB1"/>
    <property type="match status" value="1"/>
</dbReference>
<dbReference type="CDD" id="cd05992">
    <property type="entry name" value="PB1"/>
    <property type="match status" value="1"/>
</dbReference>
<sequence>MAVIAGQLVDIKAQNDNLGLDRGSSQSSYLYHPCLSTLEKLHRLRGFSDHFPSLPVSVSADPVTHLWDIFSMGASLCYIFDQLPADEDFMKINHYSLLEGHYEPNSDDRTKMHAIAMFSSRVRAKPVLDKIPGCEIFTVADLWDRRSTDGFVKLLITFHLISQKVLNTVNALLAYLPTEVFRGNGASPNPLVTDLNMNSVLRNAIIQNILETERKYVQTLDTMQEFRNALLKANLINQDLPNLLFPNLSKLLYFQQNFYSRLKLTSQLPFQEQRWGRQFFEDVNLFAIRFPPEAGFSVYEPYCSNYVNTAELVLANEQSLAVNCFLNQEHQYQPLNHIINIQSELSNFLFQPIQRICQYPILLDSLLTTFSRETYGYYPELLYGLGVARRIVTKISEALRRGENQKMINNLRGRVQDWKGHLLQNFGKLVLYDLALVTRSDLDRPYSVFLFEKIVILCKEVIPNTNKNQKSSTKRYNTPSDEDTAIMVQKKTPLLLKGRIYIANIVSVSYTQTRGTRFYPLTIAWRADIGHDSFIMQCRHEQQRTQWEAAFKRLMSTYAAHHIARLDLPPNMRRLVPPERRHAVDYQAAATLPGYSPSYASAISYVLQHRNPNDLWRNRRSNYAYHRNDEDSGVDSDGGDLEDYIPSSYPSSGRETPLNERRLYRSRSLSTRRTTTVASDKTFLVPTLRRSRSSDLPLSTPGSMTLSVAVESDTNVARMSFGYSHPLLLDRSRFSSHMPLPGWDGSIRDEAAEPLSSTLKVKVHFQLQIFVISVPRTIDFTGLQDEIMRKIRLCDPSRAEMGHQPRMRYQDEDGDMVSLASMEDLQLALSEDGGQVTLFVT</sequence>
<dbReference type="InterPro" id="IPR053026">
    <property type="entry name" value="CDC42_GEF"/>
</dbReference>
<dbReference type="SUPFAM" id="SSF54277">
    <property type="entry name" value="CAD &amp; PB1 domains"/>
    <property type="match status" value="1"/>
</dbReference>
<dbReference type="InterPro" id="IPR000270">
    <property type="entry name" value="PB1_dom"/>
</dbReference>
<dbReference type="CDD" id="cd13246">
    <property type="entry name" value="PH_Scd1"/>
    <property type="match status" value="1"/>
</dbReference>
<dbReference type="InterPro" id="IPR010481">
    <property type="entry name" value="Cdc24/Scd1_N"/>
</dbReference>
<dbReference type="FunCoup" id="A0A409VP99">
    <property type="interactions" value="62"/>
</dbReference>
<evidence type="ECO:0000259" key="3">
    <source>
        <dbReference type="PROSITE" id="PS51745"/>
    </source>
</evidence>
<dbReference type="GO" id="GO:0031106">
    <property type="term" value="P:septin ring organization"/>
    <property type="evidence" value="ECO:0007669"/>
    <property type="project" value="TreeGrafter"/>
</dbReference>
<gene>
    <name evidence="4" type="ORF">CVT25_014253</name>
</gene>
<dbReference type="GO" id="GO:0005085">
    <property type="term" value="F:guanyl-nucleotide exchange factor activity"/>
    <property type="evidence" value="ECO:0007669"/>
    <property type="project" value="InterPro"/>
</dbReference>